<reference evidence="1 2" key="1">
    <citation type="submission" date="2019-02" db="EMBL/GenBank/DDBJ databases">
        <title>Deep-cultivation of Planctomycetes and their phenomic and genomic characterization uncovers novel biology.</title>
        <authorList>
            <person name="Wiegand S."/>
            <person name="Jogler M."/>
            <person name="Boedeker C."/>
            <person name="Pinto D."/>
            <person name="Vollmers J."/>
            <person name="Rivas-Marin E."/>
            <person name="Kohn T."/>
            <person name="Peeters S.H."/>
            <person name="Heuer A."/>
            <person name="Rast P."/>
            <person name="Oberbeckmann S."/>
            <person name="Bunk B."/>
            <person name="Jeske O."/>
            <person name="Meyerdierks A."/>
            <person name="Storesund J.E."/>
            <person name="Kallscheuer N."/>
            <person name="Luecker S."/>
            <person name="Lage O.M."/>
            <person name="Pohl T."/>
            <person name="Merkel B.J."/>
            <person name="Hornburger P."/>
            <person name="Mueller R.-W."/>
            <person name="Bruemmer F."/>
            <person name="Labrenz M."/>
            <person name="Spormann A.M."/>
            <person name="Op den Camp H."/>
            <person name="Overmann J."/>
            <person name="Amann R."/>
            <person name="Jetten M.S.M."/>
            <person name="Mascher T."/>
            <person name="Medema M.H."/>
            <person name="Devos D.P."/>
            <person name="Kaster A.-K."/>
            <person name="Ovreas L."/>
            <person name="Rohde M."/>
            <person name="Galperin M.Y."/>
            <person name="Jogler C."/>
        </authorList>
    </citation>
    <scope>NUCLEOTIDE SEQUENCE [LARGE SCALE GENOMIC DNA]</scope>
    <source>
        <strain evidence="1 2">Mal4</strain>
    </source>
</reference>
<protein>
    <submittedName>
        <fullName evidence="1">Uncharacterized protein</fullName>
    </submittedName>
</protein>
<accession>A0A517Z765</accession>
<dbReference type="KEGG" id="mri:Mal4_26400"/>
<organism evidence="1 2">
    <name type="scientific">Maioricimonas rarisocia</name>
    <dbReference type="NCBI Taxonomy" id="2528026"/>
    <lineage>
        <taxon>Bacteria</taxon>
        <taxon>Pseudomonadati</taxon>
        <taxon>Planctomycetota</taxon>
        <taxon>Planctomycetia</taxon>
        <taxon>Planctomycetales</taxon>
        <taxon>Planctomycetaceae</taxon>
        <taxon>Maioricimonas</taxon>
    </lineage>
</organism>
<dbReference type="EMBL" id="CP036275">
    <property type="protein sequence ID" value="QDU38313.1"/>
    <property type="molecule type" value="Genomic_DNA"/>
</dbReference>
<gene>
    <name evidence="1" type="ORF">Mal4_26400</name>
</gene>
<evidence type="ECO:0000313" key="2">
    <source>
        <dbReference type="Proteomes" id="UP000320496"/>
    </source>
</evidence>
<dbReference type="Proteomes" id="UP000320496">
    <property type="component" value="Chromosome"/>
</dbReference>
<dbReference type="RefSeq" id="WP_145369608.1">
    <property type="nucleotide sequence ID" value="NZ_CP036275.1"/>
</dbReference>
<dbReference type="AlphaFoldDB" id="A0A517Z765"/>
<proteinExistence type="predicted"/>
<dbReference type="OrthoDB" id="215220at2"/>
<evidence type="ECO:0000313" key="1">
    <source>
        <dbReference type="EMBL" id="QDU38313.1"/>
    </source>
</evidence>
<sequence>MRQWRQLAFGGSMLVLGYVLGTAGLFQPASLTAQDFGDGLSEDTENRIRAAHRAVREAVEALQSEGRYEAITQGTNSFLALSGGGNAREDLEQGRGVDPETFAALYAGLATPEVAELLEIDEEGRITYNDQVVRMYSRSRLQRSYSERLKYFETSL</sequence>
<keyword evidence="2" id="KW-1185">Reference proteome</keyword>
<name>A0A517Z765_9PLAN</name>